<sequence>MYADKDGGLKCEAPEEWESIGRQQRAEAQQRQVGHRVALLPLRPVLPEASGGRRRRGGQVAVVVVVVEAVVDGFGNRAAAAVAPDQKLPPVAAVVQQPGRHQQHQDEEAEQEEEHVDGFGLRGRVGAAACTKTGSRHLVNIWTSDCSGSPHLHSGPNRGFLPAPGETCPGSPACSGTNEALQAGVERLVDPRAPVLLAHLQPQDVQHPGAQPADTTGPVTQNRRVKTGGCKRHGQRRIESLQLLADLQKHTSVTRRRRPRFLSPVTPTKHEKAWNREHLRRLPRRCHQRTKAFSGSSSERDRFSHVSSKSGLMFTSRATSNR</sequence>
<dbReference type="AlphaFoldDB" id="A0A4Z2H3W0"/>
<feature type="compositionally biased region" description="Polar residues" evidence="1">
    <location>
        <begin position="213"/>
        <end position="222"/>
    </location>
</feature>
<evidence type="ECO:0000313" key="3">
    <source>
        <dbReference type="Proteomes" id="UP000314294"/>
    </source>
</evidence>
<protein>
    <submittedName>
        <fullName evidence="2">Uncharacterized protein</fullName>
    </submittedName>
</protein>
<evidence type="ECO:0000256" key="1">
    <source>
        <dbReference type="SAM" id="MobiDB-lite"/>
    </source>
</evidence>
<feature type="region of interest" description="Disordered" evidence="1">
    <location>
        <begin position="287"/>
        <end position="308"/>
    </location>
</feature>
<feature type="region of interest" description="Disordered" evidence="1">
    <location>
        <begin position="97"/>
        <end position="116"/>
    </location>
</feature>
<gene>
    <name evidence="2" type="ORF">EYF80_029290</name>
</gene>
<reference evidence="2 3" key="1">
    <citation type="submission" date="2019-03" db="EMBL/GenBank/DDBJ databases">
        <title>First draft genome of Liparis tanakae, snailfish: a comprehensive survey of snailfish specific genes.</title>
        <authorList>
            <person name="Kim W."/>
            <person name="Song I."/>
            <person name="Jeong J.-H."/>
            <person name="Kim D."/>
            <person name="Kim S."/>
            <person name="Ryu S."/>
            <person name="Song J.Y."/>
            <person name="Lee S.K."/>
        </authorList>
    </citation>
    <scope>NUCLEOTIDE SEQUENCE [LARGE SCALE GENOMIC DNA]</scope>
    <source>
        <tissue evidence="2">Muscle</tissue>
    </source>
</reference>
<accession>A0A4Z2H3W0</accession>
<keyword evidence="3" id="KW-1185">Reference proteome</keyword>
<feature type="region of interest" description="Disordered" evidence="1">
    <location>
        <begin position="204"/>
        <end position="234"/>
    </location>
</feature>
<dbReference type="EMBL" id="SRLO01000333">
    <property type="protein sequence ID" value="TNN60439.1"/>
    <property type="molecule type" value="Genomic_DNA"/>
</dbReference>
<proteinExistence type="predicted"/>
<dbReference type="Proteomes" id="UP000314294">
    <property type="component" value="Unassembled WGS sequence"/>
</dbReference>
<organism evidence="2 3">
    <name type="scientific">Liparis tanakae</name>
    <name type="common">Tanaka's snailfish</name>
    <dbReference type="NCBI Taxonomy" id="230148"/>
    <lineage>
        <taxon>Eukaryota</taxon>
        <taxon>Metazoa</taxon>
        <taxon>Chordata</taxon>
        <taxon>Craniata</taxon>
        <taxon>Vertebrata</taxon>
        <taxon>Euteleostomi</taxon>
        <taxon>Actinopterygii</taxon>
        <taxon>Neopterygii</taxon>
        <taxon>Teleostei</taxon>
        <taxon>Neoteleostei</taxon>
        <taxon>Acanthomorphata</taxon>
        <taxon>Eupercaria</taxon>
        <taxon>Perciformes</taxon>
        <taxon>Cottioidei</taxon>
        <taxon>Cottales</taxon>
        <taxon>Liparidae</taxon>
        <taxon>Liparis</taxon>
    </lineage>
</organism>
<evidence type="ECO:0000313" key="2">
    <source>
        <dbReference type="EMBL" id="TNN60439.1"/>
    </source>
</evidence>
<feature type="compositionally biased region" description="Basic residues" evidence="1">
    <location>
        <begin position="223"/>
        <end position="234"/>
    </location>
</feature>
<feature type="region of interest" description="Disordered" evidence="1">
    <location>
        <begin position="251"/>
        <end position="271"/>
    </location>
</feature>
<name>A0A4Z2H3W0_9TELE</name>
<comment type="caution">
    <text evidence="2">The sequence shown here is derived from an EMBL/GenBank/DDBJ whole genome shotgun (WGS) entry which is preliminary data.</text>
</comment>